<comment type="pathway">
    <text evidence="2">Purine metabolism; urate degradation; (S)-allantoin from urate: step 3/3.</text>
</comment>
<evidence type="ECO:0000256" key="2">
    <source>
        <dbReference type="ARBA" id="ARBA00004754"/>
    </source>
</evidence>
<evidence type="ECO:0000256" key="4">
    <source>
        <dbReference type="ARBA" id="ARBA00022631"/>
    </source>
</evidence>
<dbReference type="PANTHER" id="PTHR43466:SF1">
    <property type="entry name" value="2-OXO-4-HYDROXY-4-CARBOXY-5-UREIDOIMIDAZOLINE DECARBOXYLASE-RELATED"/>
    <property type="match status" value="1"/>
</dbReference>
<reference evidence="9" key="1">
    <citation type="journal article" date="2019" name="Int. J. Syst. Evol. Microbiol.">
        <title>The Global Catalogue of Microorganisms (GCM) 10K type strain sequencing project: providing services to taxonomists for standard genome sequencing and annotation.</title>
        <authorList>
            <consortium name="The Broad Institute Genomics Platform"/>
            <consortium name="The Broad Institute Genome Sequencing Center for Infectious Disease"/>
            <person name="Wu L."/>
            <person name="Ma J."/>
        </authorList>
    </citation>
    <scope>NUCLEOTIDE SEQUENCE [LARGE SCALE GENOMIC DNA]</scope>
    <source>
        <strain evidence="9">NBRC 101365</strain>
    </source>
</reference>
<feature type="domain" description="Oxo-4-hydroxy-4-carboxy-5-ureidoimidazoline decarboxylase" evidence="7">
    <location>
        <begin position="7"/>
        <end position="159"/>
    </location>
</feature>
<dbReference type="InterPro" id="IPR036778">
    <property type="entry name" value="OHCU_decarboxylase_sf"/>
</dbReference>
<dbReference type="EC" id="4.1.1.97" evidence="3"/>
<evidence type="ECO:0000256" key="3">
    <source>
        <dbReference type="ARBA" id="ARBA00012257"/>
    </source>
</evidence>
<proteinExistence type="predicted"/>
<dbReference type="SUPFAM" id="SSF158694">
    <property type="entry name" value="UraD-Like"/>
    <property type="match status" value="1"/>
</dbReference>
<dbReference type="InterPro" id="IPR017580">
    <property type="entry name" value="OHCU_decarboxylase-1"/>
</dbReference>
<evidence type="ECO:0000256" key="1">
    <source>
        <dbReference type="ARBA" id="ARBA00001163"/>
    </source>
</evidence>
<comment type="caution">
    <text evidence="8">The sequence shown here is derived from an EMBL/GenBank/DDBJ whole genome shotgun (WGS) entry which is preliminary data.</text>
</comment>
<dbReference type="NCBIfam" id="TIGR03164">
    <property type="entry name" value="UHCUDC"/>
    <property type="match status" value="1"/>
</dbReference>
<evidence type="ECO:0000313" key="8">
    <source>
        <dbReference type="EMBL" id="GLS20498.1"/>
    </source>
</evidence>
<evidence type="ECO:0000256" key="6">
    <source>
        <dbReference type="ARBA" id="ARBA00023239"/>
    </source>
</evidence>
<evidence type="ECO:0000256" key="5">
    <source>
        <dbReference type="ARBA" id="ARBA00022793"/>
    </source>
</evidence>
<evidence type="ECO:0000313" key="9">
    <source>
        <dbReference type="Proteomes" id="UP001156882"/>
    </source>
</evidence>
<comment type="catalytic activity">
    <reaction evidence="1">
        <text>5-hydroxy-2-oxo-4-ureido-2,5-dihydro-1H-imidazole-5-carboxylate + H(+) = (S)-allantoin + CO2</text>
        <dbReference type="Rhea" id="RHEA:26301"/>
        <dbReference type="ChEBI" id="CHEBI:15378"/>
        <dbReference type="ChEBI" id="CHEBI:15678"/>
        <dbReference type="ChEBI" id="CHEBI:16526"/>
        <dbReference type="ChEBI" id="CHEBI:58639"/>
        <dbReference type="EC" id="4.1.1.97"/>
    </reaction>
</comment>
<evidence type="ECO:0000259" key="7">
    <source>
        <dbReference type="Pfam" id="PF09349"/>
    </source>
</evidence>
<protein>
    <recommendedName>
        <fullName evidence="3">2-oxo-4-hydroxy-4-carboxy-5-ureidoimidazoline decarboxylase</fullName>
        <ecNumber evidence="3">4.1.1.97</ecNumber>
    </recommendedName>
</protein>
<name>A0ABQ6CL66_9HYPH</name>
<keyword evidence="4" id="KW-0659">Purine metabolism</keyword>
<keyword evidence="6" id="KW-0456">Lyase</keyword>
<dbReference type="RefSeq" id="WP_284313578.1">
    <property type="nucleotide sequence ID" value="NZ_BSPC01000028.1"/>
</dbReference>
<dbReference type="Proteomes" id="UP001156882">
    <property type="component" value="Unassembled WGS sequence"/>
</dbReference>
<dbReference type="PANTHER" id="PTHR43466">
    <property type="entry name" value="2-OXO-4-HYDROXY-4-CARBOXY-5-UREIDOIMIDAZOLINE DECARBOXYLASE-RELATED"/>
    <property type="match status" value="1"/>
</dbReference>
<dbReference type="Gene3D" id="1.10.3330.10">
    <property type="entry name" value="Oxo-4-hydroxy-4-carboxy-5-ureidoimidazoline decarboxylase"/>
    <property type="match status" value="1"/>
</dbReference>
<gene>
    <name evidence="8" type="ORF">GCM10007874_35150</name>
</gene>
<keyword evidence="9" id="KW-1185">Reference proteome</keyword>
<dbReference type="EMBL" id="BSPC01000028">
    <property type="protein sequence ID" value="GLS20498.1"/>
    <property type="molecule type" value="Genomic_DNA"/>
</dbReference>
<dbReference type="Pfam" id="PF09349">
    <property type="entry name" value="OHCU_decarbox"/>
    <property type="match status" value="1"/>
</dbReference>
<keyword evidence="5" id="KW-0210">Decarboxylase</keyword>
<sequence length="164" mass="18071">MNLDAINALSPAAFVDTFGDIAEHSPWVAEAAAALRPYASREAMVDAFQGTLAQAPRTQREALIRLHPDLAGKATLAPDSRKEQAGAGLGTLTAEEMTRFTDLNTRYQERFGFPFILAVKGATKHQILDAFSTRIHGGREEEFLTALAQVMRIIRFRLEERVDG</sequence>
<dbReference type="InterPro" id="IPR018020">
    <property type="entry name" value="OHCU_decarboxylase"/>
</dbReference>
<organism evidence="8 9">
    <name type="scientific">Labrys miyagiensis</name>
    <dbReference type="NCBI Taxonomy" id="346912"/>
    <lineage>
        <taxon>Bacteria</taxon>
        <taxon>Pseudomonadati</taxon>
        <taxon>Pseudomonadota</taxon>
        <taxon>Alphaproteobacteria</taxon>
        <taxon>Hyphomicrobiales</taxon>
        <taxon>Xanthobacteraceae</taxon>
        <taxon>Labrys</taxon>
    </lineage>
</organism>
<accession>A0ABQ6CL66</accession>